<reference evidence="1" key="1">
    <citation type="journal article" date="2014" name="Nat. Commun.">
        <title>The tobacco genome sequence and its comparison with those of tomato and potato.</title>
        <authorList>
            <person name="Sierro N."/>
            <person name="Battey J.N."/>
            <person name="Ouadi S."/>
            <person name="Bakaher N."/>
            <person name="Bovet L."/>
            <person name="Willig A."/>
            <person name="Goepfert S."/>
            <person name="Peitsch M.C."/>
            <person name="Ivanov N.V."/>
        </authorList>
    </citation>
    <scope>NUCLEOTIDE SEQUENCE [LARGE SCALE GENOMIC DNA]</scope>
</reference>
<gene>
    <name evidence="2" type="primary">LOC142180775</name>
</gene>
<proteinExistence type="predicted"/>
<name>A0AC58UHI2_TOBAC</name>
<dbReference type="RefSeq" id="XP_075108946.1">
    <property type="nucleotide sequence ID" value="XM_075252845.1"/>
</dbReference>
<accession>A0AC58UHI2</accession>
<evidence type="ECO:0000313" key="2">
    <source>
        <dbReference type="RefSeq" id="XP_075108946.1"/>
    </source>
</evidence>
<reference evidence="2" key="2">
    <citation type="submission" date="2025-08" db="UniProtKB">
        <authorList>
            <consortium name="RefSeq"/>
        </authorList>
    </citation>
    <scope>IDENTIFICATION</scope>
    <source>
        <tissue evidence="2">Leaf</tissue>
    </source>
</reference>
<dbReference type="Proteomes" id="UP000790787">
    <property type="component" value="Chromosome 5"/>
</dbReference>
<protein>
    <submittedName>
        <fullName evidence="2">Uncharacterized protein LOC142180775</fullName>
    </submittedName>
</protein>
<keyword evidence="1" id="KW-1185">Reference proteome</keyword>
<evidence type="ECO:0000313" key="1">
    <source>
        <dbReference type="Proteomes" id="UP000790787"/>
    </source>
</evidence>
<organism evidence="1 2">
    <name type="scientific">Nicotiana tabacum</name>
    <name type="common">Common tobacco</name>
    <dbReference type="NCBI Taxonomy" id="4097"/>
    <lineage>
        <taxon>Eukaryota</taxon>
        <taxon>Viridiplantae</taxon>
        <taxon>Streptophyta</taxon>
        <taxon>Embryophyta</taxon>
        <taxon>Tracheophyta</taxon>
        <taxon>Spermatophyta</taxon>
        <taxon>Magnoliopsida</taxon>
        <taxon>eudicotyledons</taxon>
        <taxon>Gunneridae</taxon>
        <taxon>Pentapetalae</taxon>
        <taxon>asterids</taxon>
        <taxon>lamiids</taxon>
        <taxon>Solanales</taxon>
        <taxon>Solanaceae</taxon>
        <taxon>Nicotianoideae</taxon>
        <taxon>Nicotianeae</taxon>
        <taxon>Nicotiana</taxon>
    </lineage>
</organism>
<sequence length="125" mass="14846">MEVGEPTLRFSRTNEGTNNEALLVKLDFLDEHRDLVHMKKVDQKKRMERYYNPRTNLRYFKVGELVLRKVIQRTQEVNVGKLRSIWEGPYRISAITSKGSYELDNQDGVKLPSNWNVTHLKRFYC</sequence>